<dbReference type="InterPro" id="IPR023335">
    <property type="entry name" value="ATP12_ortho_dom_sf"/>
</dbReference>
<reference evidence="6" key="1">
    <citation type="submission" date="2020-11" db="EMBL/GenBank/DDBJ databases">
        <authorList>
            <person name="Tran Van P."/>
        </authorList>
    </citation>
    <scope>NUCLEOTIDE SEQUENCE</scope>
</reference>
<dbReference type="PANTHER" id="PTHR21013">
    <property type="entry name" value="ATP SYNTHASE MITOCHONDRIAL F1 COMPLEX ASSEMBLY FACTOR 2/ATP12 PROTEIN, MITOCHONDRIAL PRECURSOR"/>
    <property type="match status" value="1"/>
</dbReference>
<proteinExistence type="inferred from homology"/>
<keyword evidence="5" id="KW-0143">Chaperone</keyword>
<dbReference type="EMBL" id="OA564737">
    <property type="protein sequence ID" value="CAD7195394.1"/>
    <property type="molecule type" value="Genomic_DNA"/>
</dbReference>
<dbReference type="PANTHER" id="PTHR21013:SF10">
    <property type="entry name" value="ATP SYNTHASE MITOCHONDRIAL F1 COMPLEX ASSEMBLY FACTOR 2"/>
    <property type="match status" value="1"/>
</dbReference>
<keyword evidence="3" id="KW-0809">Transit peptide</keyword>
<comment type="similarity">
    <text evidence="2">Belongs to the ATP12 family.</text>
</comment>
<accession>A0A7R8VCT5</accession>
<dbReference type="Pfam" id="PF07542">
    <property type="entry name" value="ATP12"/>
    <property type="match status" value="1"/>
</dbReference>
<dbReference type="GO" id="GO:0005739">
    <property type="term" value="C:mitochondrion"/>
    <property type="evidence" value="ECO:0007669"/>
    <property type="project" value="UniProtKB-SubCell"/>
</dbReference>
<evidence type="ECO:0000256" key="4">
    <source>
        <dbReference type="ARBA" id="ARBA00023128"/>
    </source>
</evidence>
<gene>
    <name evidence="6" type="ORF">TDIB3V08_LOCUS1778</name>
</gene>
<organism evidence="6">
    <name type="scientific">Timema douglasi</name>
    <name type="common">Walking stick</name>
    <dbReference type="NCBI Taxonomy" id="61478"/>
    <lineage>
        <taxon>Eukaryota</taxon>
        <taxon>Metazoa</taxon>
        <taxon>Ecdysozoa</taxon>
        <taxon>Arthropoda</taxon>
        <taxon>Hexapoda</taxon>
        <taxon>Insecta</taxon>
        <taxon>Pterygota</taxon>
        <taxon>Neoptera</taxon>
        <taxon>Polyneoptera</taxon>
        <taxon>Phasmatodea</taxon>
        <taxon>Timematodea</taxon>
        <taxon>Timematoidea</taxon>
        <taxon>Timematidae</taxon>
        <taxon>Timema</taxon>
    </lineage>
</organism>
<keyword evidence="4" id="KW-0496">Mitochondrion</keyword>
<evidence type="ECO:0000256" key="2">
    <source>
        <dbReference type="ARBA" id="ARBA00008231"/>
    </source>
</evidence>
<comment type="subcellular location">
    <subcellularLocation>
        <location evidence="1">Mitochondrion</location>
    </subcellularLocation>
</comment>
<name>A0A7R8VCT5_TIMDO</name>
<dbReference type="Gene3D" id="1.10.3580.10">
    <property type="entry name" value="ATP12 ATPase"/>
    <property type="match status" value="1"/>
</dbReference>
<dbReference type="SUPFAM" id="SSF160909">
    <property type="entry name" value="ATP12-like"/>
    <property type="match status" value="1"/>
</dbReference>
<dbReference type="Gene3D" id="3.30.2180.10">
    <property type="entry name" value="ATP12-like"/>
    <property type="match status" value="1"/>
</dbReference>
<protein>
    <recommendedName>
        <fullName evidence="7">ATP synthase mitochondrial F1 complex assembly factor 2</fullName>
    </recommendedName>
</protein>
<sequence>MLPLKRFYRKTNALYSDGKYEITLDQRKLKTPHGNLFVVESEPLALAVAAEWDAQKTHIKQSSMHLSALCSTAIDNPNHLNKFDLVNHILSFLDTDTVLFHSYEETELCKLQAQEWQPILDWFCERYNVQIESSREITGPHISQETKSVLRKHLQSYSLWAVHGFSFAVETVKSLILTLCCVDRHISVEKAVLLSRLEEEFQATGVVSNGPMSSVSKIYKQEFQPLFSSSISPLHQHLSNQNNSFSLFPQNQAFKSIRLARSLDGPAVGFSRARSTAVT</sequence>
<dbReference type="GO" id="GO:0033615">
    <property type="term" value="P:mitochondrial proton-transporting ATP synthase complex assembly"/>
    <property type="evidence" value="ECO:0007669"/>
    <property type="project" value="TreeGrafter"/>
</dbReference>
<evidence type="ECO:0000313" key="6">
    <source>
        <dbReference type="EMBL" id="CAD7195394.1"/>
    </source>
</evidence>
<evidence type="ECO:0000256" key="5">
    <source>
        <dbReference type="ARBA" id="ARBA00023186"/>
    </source>
</evidence>
<dbReference type="InterPro" id="IPR011419">
    <property type="entry name" value="ATP12_ATP_synth-F1-assembly"/>
</dbReference>
<evidence type="ECO:0000256" key="3">
    <source>
        <dbReference type="ARBA" id="ARBA00022946"/>
    </source>
</evidence>
<dbReference type="AlphaFoldDB" id="A0A7R8VCT5"/>
<dbReference type="InterPro" id="IPR042272">
    <property type="entry name" value="ATP12_ATP_synth-F1-assembly_N"/>
</dbReference>
<evidence type="ECO:0008006" key="7">
    <source>
        <dbReference type="Google" id="ProtNLM"/>
    </source>
</evidence>
<evidence type="ECO:0000256" key="1">
    <source>
        <dbReference type="ARBA" id="ARBA00004173"/>
    </source>
</evidence>